<keyword evidence="3" id="KW-1185">Reference proteome</keyword>
<sequence>MPTIAPISELRNYGQVLDKVEAGKPVYLTKNGRGQYSIHSIEDDEIFDKARAMVKLISELNAGFASGEEEGWISDDEVAEHFKNRRRMVKG</sequence>
<proteinExistence type="inferred from homology"/>
<evidence type="ECO:0000313" key="2">
    <source>
        <dbReference type="EMBL" id="SCY50133.1"/>
    </source>
</evidence>
<accession>A0A1G5GEZ5</accession>
<comment type="similarity">
    <text evidence="1">Belongs to the phD/YefM antitoxin family.</text>
</comment>
<reference evidence="3" key="1">
    <citation type="submission" date="2016-10" db="EMBL/GenBank/DDBJ databases">
        <authorList>
            <person name="Varghese N."/>
            <person name="Submissions S."/>
        </authorList>
    </citation>
    <scope>NUCLEOTIDE SEQUENCE [LARGE SCALE GENOMIC DNA]</scope>
    <source>
        <strain evidence="3">XBD2006</strain>
    </source>
</reference>
<dbReference type="SUPFAM" id="SSF143120">
    <property type="entry name" value="YefM-like"/>
    <property type="match status" value="1"/>
</dbReference>
<name>A0A1G5GEZ5_9FIRM</name>
<dbReference type="InterPro" id="IPR036165">
    <property type="entry name" value="YefM-like_sf"/>
</dbReference>
<dbReference type="EMBL" id="FMUR01000020">
    <property type="protein sequence ID" value="SCY50133.1"/>
    <property type="molecule type" value="Genomic_DNA"/>
</dbReference>
<evidence type="ECO:0000313" key="3">
    <source>
        <dbReference type="Proteomes" id="UP000183047"/>
    </source>
</evidence>
<evidence type="ECO:0000256" key="1">
    <source>
        <dbReference type="ARBA" id="ARBA00009981"/>
    </source>
</evidence>
<protein>
    <submittedName>
        <fullName evidence="2">Prevent-host-death family protein</fullName>
    </submittedName>
</protein>
<dbReference type="OrthoDB" id="9795585at2"/>
<organism evidence="2 3">
    <name type="scientific">Butyrivibrio hungatei</name>
    <dbReference type="NCBI Taxonomy" id="185008"/>
    <lineage>
        <taxon>Bacteria</taxon>
        <taxon>Bacillati</taxon>
        <taxon>Bacillota</taxon>
        <taxon>Clostridia</taxon>
        <taxon>Lachnospirales</taxon>
        <taxon>Lachnospiraceae</taxon>
        <taxon>Butyrivibrio</taxon>
    </lineage>
</organism>
<dbReference type="NCBIfam" id="TIGR01552">
    <property type="entry name" value="phd_fam"/>
    <property type="match status" value="1"/>
</dbReference>
<dbReference type="AlphaFoldDB" id="A0A1G5GEZ5"/>
<dbReference type="RefSeq" id="WP_074463251.1">
    <property type="nucleotide sequence ID" value="NZ_FMUR01000020.1"/>
</dbReference>
<gene>
    <name evidence="2" type="ORF">SAMN02910451_02853</name>
</gene>
<dbReference type="Proteomes" id="UP000183047">
    <property type="component" value="Unassembled WGS sequence"/>
</dbReference>